<feature type="domain" description="DUF7897" evidence="1">
    <location>
        <begin position="2"/>
        <end position="214"/>
    </location>
</feature>
<reference evidence="2" key="1">
    <citation type="submission" date="2016-10" db="EMBL/GenBank/DDBJ databases">
        <authorList>
            <person name="de Groot N.N."/>
        </authorList>
    </citation>
    <scope>NUCLEOTIDE SEQUENCE</scope>
</reference>
<gene>
    <name evidence="2" type="ORF">MNB_SV-14-1646</name>
</gene>
<dbReference type="NCBIfam" id="NF033805">
    <property type="entry name" value="invasion_CiaB"/>
    <property type="match status" value="1"/>
</dbReference>
<dbReference type="AlphaFoldDB" id="A0A1W1CU17"/>
<dbReference type="EMBL" id="FPHN01000269">
    <property type="protein sequence ID" value="SFV69215.1"/>
    <property type="molecule type" value="Genomic_DNA"/>
</dbReference>
<name>A0A1W1CU17_9ZZZZ</name>
<dbReference type="Pfam" id="PF25448">
    <property type="entry name" value="DUF7897"/>
    <property type="match status" value="1"/>
</dbReference>
<proteinExistence type="predicted"/>
<dbReference type="InterPro" id="IPR057219">
    <property type="entry name" value="DUF7897"/>
</dbReference>
<protein>
    <submittedName>
        <fullName evidence="2">Campylobacter invasion antigen B (CiaB)</fullName>
    </submittedName>
</protein>
<accession>A0A1W1CU17</accession>
<evidence type="ECO:0000259" key="1">
    <source>
        <dbReference type="Pfam" id="PF25448"/>
    </source>
</evidence>
<organism evidence="2">
    <name type="scientific">hydrothermal vent metagenome</name>
    <dbReference type="NCBI Taxonomy" id="652676"/>
    <lineage>
        <taxon>unclassified sequences</taxon>
        <taxon>metagenomes</taxon>
        <taxon>ecological metagenomes</taxon>
    </lineage>
</organism>
<evidence type="ECO:0000313" key="2">
    <source>
        <dbReference type="EMBL" id="SFV69215.1"/>
    </source>
</evidence>
<sequence length="217" mass="25343">MESKKAKPIMQLSVDFMGLDFVQKQKALAVDNPDLWQELYDISTIGHEFGHILWIDSDTEVLMNTTGQFKNIEEFKATTGGLMAFFENEKESLKNHIIDDLVSRSISLMAWREVGEVLPYYCEGLIHLDILFASGVIRYNQKIDIDYSRYNTMKKMYQQAYKNLAQHYIDKEDANSYLEQYVKKADGVYLPKDSEILSFVETYYEQYKEIGQKVYIS</sequence>